<dbReference type="EMBL" id="BSPL01000027">
    <property type="protein sequence ID" value="GLS73500.1"/>
    <property type="molecule type" value="Genomic_DNA"/>
</dbReference>
<keyword evidence="1" id="KW-0812">Transmembrane</keyword>
<gene>
    <name evidence="2" type="ORF">GCM10007890_55150</name>
</gene>
<keyword evidence="3" id="KW-1185">Reference proteome</keyword>
<reference evidence="3" key="1">
    <citation type="journal article" date="2019" name="Int. J. Syst. Evol. Microbiol.">
        <title>The Global Catalogue of Microorganisms (GCM) 10K type strain sequencing project: providing services to taxonomists for standard genome sequencing and annotation.</title>
        <authorList>
            <consortium name="The Broad Institute Genomics Platform"/>
            <consortium name="The Broad Institute Genome Sequencing Center for Infectious Disease"/>
            <person name="Wu L."/>
            <person name="Ma J."/>
        </authorList>
    </citation>
    <scope>NUCLEOTIDE SEQUENCE [LARGE SCALE GENOMIC DNA]</scope>
    <source>
        <strain evidence="3">NBRC 103632</strain>
    </source>
</reference>
<comment type="caution">
    <text evidence="2">The sequence shown here is derived from an EMBL/GenBank/DDBJ whole genome shotgun (WGS) entry which is preliminary data.</text>
</comment>
<accession>A0AA37TKP3</accession>
<evidence type="ECO:0000256" key="1">
    <source>
        <dbReference type="SAM" id="Phobius"/>
    </source>
</evidence>
<dbReference type="RefSeq" id="WP_238199381.1">
    <property type="nucleotide sequence ID" value="NZ_BPQZ01000036.1"/>
</dbReference>
<sequence length="54" mass="5816">MTAAIAFMACAAVRAQIAYRRRLDGPLVAKLYVNSAIRLGLMAIACFVVAKMLT</sequence>
<keyword evidence="1" id="KW-1133">Transmembrane helix</keyword>
<dbReference type="AlphaFoldDB" id="A0AA37TKP3"/>
<protein>
    <submittedName>
        <fullName evidence="2">Uncharacterized protein</fullName>
    </submittedName>
</protein>
<dbReference type="Proteomes" id="UP001157440">
    <property type="component" value="Unassembled WGS sequence"/>
</dbReference>
<evidence type="ECO:0000313" key="2">
    <source>
        <dbReference type="EMBL" id="GLS73500.1"/>
    </source>
</evidence>
<evidence type="ECO:0000313" key="3">
    <source>
        <dbReference type="Proteomes" id="UP001157440"/>
    </source>
</evidence>
<organism evidence="2 3">
    <name type="scientific">Methylobacterium tardum</name>
    <dbReference type="NCBI Taxonomy" id="374432"/>
    <lineage>
        <taxon>Bacteria</taxon>
        <taxon>Pseudomonadati</taxon>
        <taxon>Pseudomonadota</taxon>
        <taxon>Alphaproteobacteria</taxon>
        <taxon>Hyphomicrobiales</taxon>
        <taxon>Methylobacteriaceae</taxon>
        <taxon>Methylobacterium</taxon>
    </lineage>
</organism>
<keyword evidence="1" id="KW-0472">Membrane</keyword>
<proteinExistence type="predicted"/>
<feature type="transmembrane region" description="Helical" evidence="1">
    <location>
        <begin position="31"/>
        <end position="50"/>
    </location>
</feature>
<name>A0AA37TKP3_9HYPH</name>